<sequence length="316" mass="34581">MTMDSLLRHALRKRFCYFEGCVNVDLARHIAFCMMAPSKLLVICSLASALAWEECYAVPKGDALVAIDISAARDPWTHGPRALLQHRDVLRKCFRECAAGIYDLTYYASSPSQLSVTQPAERKYCSSESLSAATEIQEIECASSVFKCSKQMGNASNACSGTFQLTEAYDSNQTTQLTWFMALSFFMSESARGKTESVIQASFVLPSGTEYAGWYTVDESKCTGVGFWGPSFLVSTGEVEDPPDPPVIPEMQKLGLKFPKIRAAPGRRSGGGGFPDWATVAAIALVTLVAFVALCMRRARKIREAEEIELHGAVMS</sequence>
<protein>
    <submittedName>
        <fullName evidence="2">Uncharacterized protein</fullName>
    </submittedName>
</protein>
<dbReference type="OrthoDB" id="430322at2759"/>
<evidence type="ECO:0000313" key="2">
    <source>
        <dbReference type="EMBL" id="OLQ09625.1"/>
    </source>
</evidence>
<keyword evidence="1" id="KW-1133">Transmembrane helix</keyword>
<gene>
    <name evidence="2" type="ORF">AK812_SmicGene6695</name>
</gene>
<keyword evidence="1" id="KW-0472">Membrane</keyword>
<keyword evidence="3" id="KW-1185">Reference proteome</keyword>
<name>A0A1Q9EQB3_SYMMI</name>
<dbReference type="EMBL" id="LSRX01000093">
    <property type="protein sequence ID" value="OLQ09625.1"/>
    <property type="molecule type" value="Genomic_DNA"/>
</dbReference>
<dbReference type="AlphaFoldDB" id="A0A1Q9EQB3"/>
<evidence type="ECO:0000313" key="3">
    <source>
        <dbReference type="Proteomes" id="UP000186817"/>
    </source>
</evidence>
<keyword evidence="1" id="KW-0812">Transmembrane</keyword>
<organism evidence="2 3">
    <name type="scientific">Symbiodinium microadriaticum</name>
    <name type="common">Dinoflagellate</name>
    <name type="synonym">Zooxanthella microadriatica</name>
    <dbReference type="NCBI Taxonomy" id="2951"/>
    <lineage>
        <taxon>Eukaryota</taxon>
        <taxon>Sar</taxon>
        <taxon>Alveolata</taxon>
        <taxon>Dinophyceae</taxon>
        <taxon>Suessiales</taxon>
        <taxon>Symbiodiniaceae</taxon>
        <taxon>Symbiodinium</taxon>
    </lineage>
</organism>
<dbReference type="Proteomes" id="UP000186817">
    <property type="component" value="Unassembled WGS sequence"/>
</dbReference>
<comment type="caution">
    <text evidence="2">The sequence shown here is derived from an EMBL/GenBank/DDBJ whole genome shotgun (WGS) entry which is preliminary data.</text>
</comment>
<evidence type="ECO:0000256" key="1">
    <source>
        <dbReference type="SAM" id="Phobius"/>
    </source>
</evidence>
<accession>A0A1Q9EQB3</accession>
<proteinExistence type="predicted"/>
<reference evidence="2 3" key="1">
    <citation type="submission" date="2016-02" db="EMBL/GenBank/DDBJ databases">
        <title>Genome analysis of coral dinoflagellate symbionts highlights evolutionary adaptations to a symbiotic lifestyle.</title>
        <authorList>
            <person name="Aranda M."/>
            <person name="Li Y."/>
            <person name="Liew Y.J."/>
            <person name="Baumgarten S."/>
            <person name="Simakov O."/>
            <person name="Wilson M."/>
            <person name="Piel J."/>
            <person name="Ashoor H."/>
            <person name="Bougouffa S."/>
            <person name="Bajic V.B."/>
            <person name="Ryu T."/>
            <person name="Ravasi T."/>
            <person name="Bayer T."/>
            <person name="Micklem G."/>
            <person name="Kim H."/>
            <person name="Bhak J."/>
            <person name="Lajeunesse T.C."/>
            <person name="Voolstra C.R."/>
        </authorList>
    </citation>
    <scope>NUCLEOTIDE SEQUENCE [LARGE SCALE GENOMIC DNA]</scope>
    <source>
        <strain evidence="2 3">CCMP2467</strain>
    </source>
</reference>
<feature type="transmembrane region" description="Helical" evidence="1">
    <location>
        <begin position="277"/>
        <end position="296"/>
    </location>
</feature>